<evidence type="ECO:0000256" key="7">
    <source>
        <dbReference type="ARBA" id="ARBA00022932"/>
    </source>
</evidence>
<sequence>MKLKTLKGSLLKAIQTLQSVISTKATLPVLSNFLIETQKSRVHMTATDLDVGISLNFSPLGVNEEGSITVPAKKFSDIIRDLPEGEIDVTVRKNNSVSIESQRCFFRLMGLPKEEFPKLPKLHEKESVTLNQRLLKNMLNLTSFAVSHDETRYILNGVLFVVKGKDIRFVATDGRRLALIEKEMESPQEFKKELIVPIKAIQELTRNLGDEGTVKLVFGENQISFQFDDTIIVSRLIEGQGV</sequence>
<dbReference type="Gene3D" id="3.10.150.10">
    <property type="entry name" value="DNA Polymerase III, subunit A, domain 2"/>
    <property type="match status" value="2"/>
</dbReference>
<dbReference type="PANTHER" id="PTHR30478:SF0">
    <property type="entry name" value="BETA SLIDING CLAMP"/>
    <property type="match status" value="1"/>
</dbReference>
<dbReference type="Pfam" id="PF00712">
    <property type="entry name" value="DNA_pol3_beta"/>
    <property type="match status" value="1"/>
</dbReference>
<dbReference type="InterPro" id="IPR022637">
    <property type="entry name" value="DNA_polIII_beta_cen"/>
</dbReference>
<evidence type="ECO:0000256" key="1">
    <source>
        <dbReference type="ARBA" id="ARBA00004496"/>
    </source>
</evidence>
<dbReference type="NCBIfam" id="TIGR00663">
    <property type="entry name" value="dnan"/>
    <property type="match status" value="1"/>
</dbReference>
<keyword evidence="7" id="KW-0239">DNA-directed DNA polymerase</keyword>
<dbReference type="Pfam" id="PF02767">
    <property type="entry name" value="DNA_pol3_beta_2"/>
    <property type="match status" value="1"/>
</dbReference>
<name>X0ZFY8_9ZZZZ</name>
<keyword evidence="3" id="KW-0963">Cytoplasm</keyword>
<dbReference type="PANTHER" id="PTHR30478">
    <property type="entry name" value="DNA POLYMERASE III SUBUNIT BETA"/>
    <property type="match status" value="1"/>
</dbReference>
<dbReference type="GO" id="GO:0003677">
    <property type="term" value="F:DNA binding"/>
    <property type="evidence" value="ECO:0007669"/>
    <property type="project" value="UniProtKB-KW"/>
</dbReference>
<evidence type="ECO:0000256" key="3">
    <source>
        <dbReference type="ARBA" id="ARBA00022490"/>
    </source>
</evidence>
<feature type="domain" description="DNA polymerase III beta sliding clamp central" evidence="10">
    <location>
        <begin position="129"/>
        <end position="240"/>
    </location>
</feature>
<gene>
    <name evidence="11" type="ORF">S01H4_11702</name>
</gene>
<dbReference type="GO" id="GO:0009360">
    <property type="term" value="C:DNA polymerase III complex"/>
    <property type="evidence" value="ECO:0007669"/>
    <property type="project" value="InterPro"/>
</dbReference>
<comment type="subcellular location">
    <subcellularLocation>
        <location evidence="1">Cytoplasm</location>
    </subcellularLocation>
</comment>
<dbReference type="InterPro" id="IPR022634">
    <property type="entry name" value="DNA_polIII_beta_N"/>
</dbReference>
<keyword evidence="5" id="KW-0548">Nucleotidyltransferase</keyword>
<protein>
    <recommendedName>
        <fullName evidence="12">DNA polymerase III beta sliding clamp central domain-containing protein</fullName>
    </recommendedName>
</protein>
<dbReference type="InterPro" id="IPR046938">
    <property type="entry name" value="DNA_clamp_sf"/>
</dbReference>
<comment type="similarity">
    <text evidence="2">Belongs to the beta sliding clamp family.</text>
</comment>
<feature type="domain" description="DNA polymerase III beta sliding clamp N-terminal" evidence="9">
    <location>
        <begin position="1"/>
        <end position="120"/>
    </location>
</feature>
<accession>X0ZFY8</accession>
<dbReference type="GO" id="GO:0003887">
    <property type="term" value="F:DNA-directed DNA polymerase activity"/>
    <property type="evidence" value="ECO:0007669"/>
    <property type="project" value="UniProtKB-KW"/>
</dbReference>
<evidence type="ECO:0000259" key="9">
    <source>
        <dbReference type="Pfam" id="PF00712"/>
    </source>
</evidence>
<organism evidence="11">
    <name type="scientific">marine sediment metagenome</name>
    <dbReference type="NCBI Taxonomy" id="412755"/>
    <lineage>
        <taxon>unclassified sequences</taxon>
        <taxon>metagenomes</taxon>
        <taxon>ecological metagenomes</taxon>
    </lineage>
</organism>
<dbReference type="SUPFAM" id="SSF55979">
    <property type="entry name" value="DNA clamp"/>
    <property type="match status" value="2"/>
</dbReference>
<evidence type="ECO:0000256" key="8">
    <source>
        <dbReference type="ARBA" id="ARBA00023125"/>
    </source>
</evidence>
<evidence type="ECO:0000256" key="4">
    <source>
        <dbReference type="ARBA" id="ARBA00022679"/>
    </source>
</evidence>
<keyword evidence="4" id="KW-0808">Transferase</keyword>
<dbReference type="CDD" id="cd00140">
    <property type="entry name" value="beta_clamp"/>
    <property type="match status" value="1"/>
</dbReference>
<dbReference type="EMBL" id="BART01004798">
    <property type="protein sequence ID" value="GAG57092.1"/>
    <property type="molecule type" value="Genomic_DNA"/>
</dbReference>
<dbReference type="InterPro" id="IPR001001">
    <property type="entry name" value="DNA_polIII_beta"/>
</dbReference>
<comment type="caution">
    <text evidence="11">The sequence shown here is derived from an EMBL/GenBank/DDBJ whole genome shotgun (WGS) entry which is preliminary data.</text>
</comment>
<evidence type="ECO:0000256" key="5">
    <source>
        <dbReference type="ARBA" id="ARBA00022695"/>
    </source>
</evidence>
<evidence type="ECO:0000256" key="2">
    <source>
        <dbReference type="ARBA" id="ARBA00010752"/>
    </source>
</evidence>
<evidence type="ECO:0000256" key="6">
    <source>
        <dbReference type="ARBA" id="ARBA00022705"/>
    </source>
</evidence>
<dbReference type="GO" id="GO:0005737">
    <property type="term" value="C:cytoplasm"/>
    <property type="evidence" value="ECO:0007669"/>
    <property type="project" value="UniProtKB-SubCell"/>
</dbReference>
<keyword evidence="8" id="KW-0238">DNA-binding</keyword>
<evidence type="ECO:0000313" key="11">
    <source>
        <dbReference type="EMBL" id="GAG57092.1"/>
    </source>
</evidence>
<dbReference type="AlphaFoldDB" id="X0ZFY8"/>
<evidence type="ECO:0000259" key="10">
    <source>
        <dbReference type="Pfam" id="PF02767"/>
    </source>
</evidence>
<dbReference type="SMART" id="SM00480">
    <property type="entry name" value="POL3Bc"/>
    <property type="match status" value="1"/>
</dbReference>
<dbReference type="GO" id="GO:0008408">
    <property type="term" value="F:3'-5' exonuclease activity"/>
    <property type="evidence" value="ECO:0007669"/>
    <property type="project" value="InterPro"/>
</dbReference>
<dbReference type="GO" id="GO:0006271">
    <property type="term" value="P:DNA strand elongation involved in DNA replication"/>
    <property type="evidence" value="ECO:0007669"/>
    <property type="project" value="TreeGrafter"/>
</dbReference>
<reference evidence="11" key="1">
    <citation type="journal article" date="2014" name="Front. Microbiol.">
        <title>High frequency of phylogenetically diverse reductive dehalogenase-homologous genes in deep subseafloor sedimentary metagenomes.</title>
        <authorList>
            <person name="Kawai M."/>
            <person name="Futagami T."/>
            <person name="Toyoda A."/>
            <person name="Takaki Y."/>
            <person name="Nishi S."/>
            <person name="Hori S."/>
            <person name="Arai W."/>
            <person name="Tsubouchi T."/>
            <person name="Morono Y."/>
            <person name="Uchiyama I."/>
            <person name="Ito T."/>
            <person name="Fujiyama A."/>
            <person name="Inagaki F."/>
            <person name="Takami H."/>
        </authorList>
    </citation>
    <scope>NUCLEOTIDE SEQUENCE</scope>
    <source>
        <strain evidence="11">Expedition CK06-06</strain>
    </source>
</reference>
<keyword evidence="6" id="KW-0235">DNA replication</keyword>
<evidence type="ECO:0008006" key="12">
    <source>
        <dbReference type="Google" id="ProtNLM"/>
    </source>
</evidence>
<proteinExistence type="inferred from homology"/>